<dbReference type="Proteomes" id="UP000092993">
    <property type="component" value="Unassembled WGS sequence"/>
</dbReference>
<accession>A0A1C7LXR4</accession>
<organism evidence="2 3">
    <name type="scientific">Grifola frondosa</name>
    <name type="common">Maitake</name>
    <name type="synonym">Polyporus frondosus</name>
    <dbReference type="NCBI Taxonomy" id="5627"/>
    <lineage>
        <taxon>Eukaryota</taxon>
        <taxon>Fungi</taxon>
        <taxon>Dikarya</taxon>
        <taxon>Basidiomycota</taxon>
        <taxon>Agaricomycotina</taxon>
        <taxon>Agaricomycetes</taxon>
        <taxon>Polyporales</taxon>
        <taxon>Grifolaceae</taxon>
        <taxon>Grifola</taxon>
    </lineage>
</organism>
<evidence type="ECO:0000313" key="2">
    <source>
        <dbReference type="EMBL" id="OBZ69452.1"/>
    </source>
</evidence>
<comment type="caution">
    <text evidence="2">The sequence shown here is derived from an EMBL/GenBank/DDBJ whole genome shotgun (WGS) entry which is preliminary data.</text>
</comment>
<name>A0A1C7LXR4_GRIFR</name>
<evidence type="ECO:0000313" key="3">
    <source>
        <dbReference type="Proteomes" id="UP000092993"/>
    </source>
</evidence>
<feature type="region of interest" description="Disordered" evidence="1">
    <location>
        <begin position="84"/>
        <end position="141"/>
    </location>
</feature>
<proteinExistence type="predicted"/>
<feature type="region of interest" description="Disordered" evidence="1">
    <location>
        <begin position="1"/>
        <end position="26"/>
    </location>
</feature>
<gene>
    <name evidence="2" type="ORF">A0H81_10646</name>
</gene>
<keyword evidence="3" id="KW-1185">Reference proteome</keyword>
<feature type="compositionally biased region" description="Low complexity" evidence="1">
    <location>
        <begin position="1"/>
        <end position="17"/>
    </location>
</feature>
<protein>
    <submittedName>
        <fullName evidence="2">Uncharacterized protein</fullName>
    </submittedName>
</protein>
<sequence>MLPLRPAARNAARPYPRTQNWLRLPQPPHGPCPQRECPAYYPVLWTARRLSYDMTMVTTHMMFGMLVPSHPPDMRPYPRAARIRRRAARSCNRANPRRSPTPSSGQAEPGLIRSMGSSVTEVVCDNDADDGVQVPDPPRGA</sequence>
<dbReference type="AlphaFoldDB" id="A0A1C7LXR4"/>
<evidence type="ECO:0000256" key="1">
    <source>
        <dbReference type="SAM" id="MobiDB-lite"/>
    </source>
</evidence>
<dbReference type="EMBL" id="LUGG01000017">
    <property type="protein sequence ID" value="OBZ69452.1"/>
    <property type="molecule type" value="Genomic_DNA"/>
</dbReference>
<feature type="compositionally biased region" description="Low complexity" evidence="1">
    <location>
        <begin position="89"/>
        <end position="100"/>
    </location>
</feature>
<reference evidence="2 3" key="1">
    <citation type="submission" date="2016-03" db="EMBL/GenBank/DDBJ databases">
        <title>Whole genome sequencing of Grifola frondosa 9006-11.</title>
        <authorList>
            <person name="Min B."/>
            <person name="Park H."/>
            <person name="Kim J.-G."/>
            <person name="Cho H."/>
            <person name="Oh Y.-L."/>
            <person name="Kong W.-S."/>
            <person name="Choi I.-G."/>
        </authorList>
    </citation>
    <scope>NUCLEOTIDE SEQUENCE [LARGE SCALE GENOMIC DNA]</scope>
    <source>
        <strain evidence="2 3">9006-11</strain>
    </source>
</reference>